<feature type="repeat" description="WD" evidence="10">
    <location>
        <begin position="789"/>
        <end position="835"/>
    </location>
</feature>
<dbReference type="InterPro" id="IPR015943">
    <property type="entry name" value="WD40/YVTN_repeat-like_dom_sf"/>
</dbReference>
<evidence type="ECO:0000256" key="2">
    <source>
        <dbReference type="ARBA" id="ARBA00008335"/>
    </source>
</evidence>
<evidence type="ECO:0000259" key="13">
    <source>
        <dbReference type="PROSITE" id="PS50850"/>
    </source>
</evidence>
<dbReference type="InterPro" id="IPR011701">
    <property type="entry name" value="MFS"/>
</dbReference>
<reference evidence="14 15" key="1">
    <citation type="submission" date="2020-07" db="EMBL/GenBank/DDBJ databases">
        <title>Metarhizium humberi genome.</title>
        <authorList>
            <person name="Lysoe E."/>
        </authorList>
    </citation>
    <scope>NUCLEOTIDE SEQUENCE [LARGE SCALE GENOMIC DNA]</scope>
    <source>
        <strain evidence="14 15">ESALQ1638</strain>
    </source>
</reference>
<dbReference type="HAMAP" id="MF_03037">
    <property type="entry name" value="ciao1"/>
    <property type="match status" value="1"/>
</dbReference>
<feature type="transmembrane region" description="Helical" evidence="12">
    <location>
        <begin position="276"/>
        <end position="298"/>
    </location>
</feature>
<evidence type="ECO:0000256" key="6">
    <source>
        <dbReference type="ARBA" id="ARBA00022737"/>
    </source>
</evidence>
<feature type="transmembrane region" description="Helical" evidence="12">
    <location>
        <begin position="342"/>
        <end position="361"/>
    </location>
</feature>
<comment type="similarity">
    <text evidence="9">Belongs to the WD repeat CIA1 family.</text>
</comment>
<accession>A0A9P8SB11</accession>
<dbReference type="PROSITE" id="PS50082">
    <property type="entry name" value="WD_REPEATS_2"/>
    <property type="match status" value="4"/>
</dbReference>
<keyword evidence="3" id="KW-0813">Transport</keyword>
<dbReference type="AlphaFoldDB" id="A0A9P8SB11"/>
<evidence type="ECO:0000256" key="10">
    <source>
        <dbReference type="PROSITE-ProRule" id="PRU00221"/>
    </source>
</evidence>
<protein>
    <recommendedName>
        <fullName evidence="9">Probable cytosolic iron-sulfur protein assembly protein 1</fullName>
    </recommendedName>
</protein>
<feature type="transmembrane region" description="Helical" evidence="12">
    <location>
        <begin position="75"/>
        <end position="91"/>
    </location>
</feature>
<evidence type="ECO:0000256" key="11">
    <source>
        <dbReference type="SAM" id="MobiDB-lite"/>
    </source>
</evidence>
<feature type="compositionally biased region" description="Acidic residues" evidence="11">
    <location>
        <begin position="41"/>
        <end position="58"/>
    </location>
</feature>
<feature type="transmembrane region" description="Helical" evidence="12">
    <location>
        <begin position="367"/>
        <end position="389"/>
    </location>
</feature>
<dbReference type="InterPro" id="IPR036259">
    <property type="entry name" value="MFS_trans_sf"/>
</dbReference>
<dbReference type="PROSITE" id="PS50294">
    <property type="entry name" value="WD_REPEATS_REGION"/>
    <property type="match status" value="1"/>
</dbReference>
<dbReference type="PROSITE" id="PS50850">
    <property type="entry name" value="MFS"/>
    <property type="match status" value="1"/>
</dbReference>
<feature type="transmembrane region" description="Helical" evidence="12">
    <location>
        <begin position="401"/>
        <end position="424"/>
    </location>
</feature>
<dbReference type="SMART" id="SM00320">
    <property type="entry name" value="WD40"/>
    <property type="match status" value="6"/>
</dbReference>
<proteinExistence type="inferred from homology"/>
<evidence type="ECO:0000256" key="4">
    <source>
        <dbReference type="ARBA" id="ARBA00022574"/>
    </source>
</evidence>
<dbReference type="PANTHER" id="PTHR23514:SF3">
    <property type="entry name" value="BYPASS OF STOP CODON PROTEIN 6"/>
    <property type="match status" value="1"/>
</dbReference>
<keyword evidence="8 12" id="KW-0472">Membrane</keyword>
<feature type="transmembrane region" description="Helical" evidence="12">
    <location>
        <begin position="224"/>
        <end position="246"/>
    </location>
</feature>
<dbReference type="GO" id="GO:0022857">
    <property type="term" value="F:transmembrane transporter activity"/>
    <property type="evidence" value="ECO:0007669"/>
    <property type="project" value="InterPro"/>
</dbReference>
<feature type="repeat" description="WD" evidence="10">
    <location>
        <begin position="870"/>
        <end position="902"/>
    </location>
</feature>
<dbReference type="GO" id="GO:0016020">
    <property type="term" value="C:membrane"/>
    <property type="evidence" value="ECO:0007669"/>
    <property type="project" value="TreeGrafter"/>
</dbReference>
<keyword evidence="5 12" id="KW-0812">Transmembrane</keyword>
<keyword evidence="6" id="KW-0677">Repeat</keyword>
<dbReference type="Pfam" id="PF00400">
    <property type="entry name" value="WD40"/>
    <property type="match status" value="5"/>
</dbReference>
<dbReference type="Pfam" id="PF07690">
    <property type="entry name" value="MFS_1"/>
    <property type="match status" value="1"/>
</dbReference>
<feature type="transmembrane region" description="Helical" evidence="12">
    <location>
        <begin position="193"/>
        <end position="212"/>
    </location>
</feature>
<feature type="transmembrane region" description="Helical" evidence="12">
    <location>
        <begin position="161"/>
        <end position="181"/>
    </location>
</feature>
<comment type="caution">
    <text evidence="14">The sequence shown here is derived from an EMBL/GenBank/DDBJ whole genome shotgun (WGS) entry which is preliminary data.</text>
</comment>
<feature type="domain" description="Major facilitator superfamily (MFS) profile" evidence="13">
    <location>
        <begin position="70"/>
        <end position="452"/>
    </location>
</feature>
<comment type="function">
    <text evidence="9">Essential component of the cytosolic iron-sulfur (Fe/S) protein assembly machinery. Required for the maturation of extramitochondrial Fe/S proteins.</text>
</comment>
<feature type="region of interest" description="Disordered" evidence="11">
    <location>
        <begin position="1"/>
        <end position="62"/>
    </location>
</feature>
<keyword evidence="7 12" id="KW-1133">Transmembrane helix</keyword>
<dbReference type="InterPro" id="IPR051788">
    <property type="entry name" value="MFS_Transporter"/>
</dbReference>
<keyword evidence="4 10" id="KW-0853">WD repeat</keyword>
<dbReference type="SUPFAM" id="SSF103473">
    <property type="entry name" value="MFS general substrate transporter"/>
    <property type="match status" value="1"/>
</dbReference>
<dbReference type="InterPro" id="IPR020846">
    <property type="entry name" value="MFS_dom"/>
</dbReference>
<dbReference type="Gene3D" id="2.130.10.10">
    <property type="entry name" value="YVTN repeat-like/Quinoprotein amine dehydrogenase"/>
    <property type="match status" value="2"/>
</dbReference>
<feature type="transmembrane region" description="Helical" evidence="12">
    <location>
        <begin position="103"/>
        <end position="125"/>
    </location>
</feature>
<dbReference type="PANTHER" id="PTHR23514">
    <property type="entry name" value="BYPASS OF STOP CODON PROTEIN 6"/>
    <property type="match status" value="1"/>
</dbReference>
<feature type="repeat" description="WD" evidence="10">
    <location>
        <begin position="684"/>
        <end position="716"/>
    </location>
</feature>
<evidence type="ECO:0000313" key="14">
    <source>
        <dbReference type="EMBL" id="KAH0600632.1"/>
    </source>
</evidence>
<evidence type="ECO:0000256" key="7">
    <source>
        <dbReference type="ARBA" id="ARBA00022989"/>
    </source>
</evidence>
<dbReference type="FunFam" id="1.20.1250.20:FF:000286">
    <property type="entry name" value="MFS efflux transporter"/>
    <property type="match status" value="1"/>
</dbReference>
<feature type="transmembrane region" description="Helical" evidence="12">
    <location>
        <begin position="310"/>
        <end position="330"/>
    </location>
</feature>
<evidence type="ECO:0000256" key="9">
    <source>
        <dbReference type="HAMAP-Rule" id="MF_03037"/>
    </source>
</evidence>
<feature type="transmembrane region" description="Helical" evidence="12">
    <location>
        <begin position="430"/>
        <end position="447"/>
    </location>
</feature>
<comment type="subcellular location">
    <subcellularLocation>
        <location evidence="1">Endomembrane system</location>
        <topology evidence="1">Multi-pass membrane protein</topology>
    </subcellularLocation>
</comment>
<dbReference type="InterPro" id="IPR028608">
    <property type="entry name" value="CIAO1/Cia1"/>
</dbReference>
<evidence type="ECO:0000256" key="1">
    <source>
        <dbReference type="ARBA" id="ARBA00004127"/>
    </source>
</evidence>
<dbReference type="EMBL" id="JACEFI010000002">
    <property type="protein sequence ID" value="KAH0600632.1"/>
    <property type="molecule type" value="Genomic_DNA"/>
</dbReference>
<dbReference type="GO" id="GO:0097361">
    <property type="term" value="C:cytosolic [4Fe-4S] assembly targeting complex"/>
    <property type="evidence" value="ECO:0007669"/>
    <property type="project" value="InterPro"/>
</dbReference>
<gene>
    <name evidence="9" type="primary">CIA1</name>
    <name evidence="14" type="ORF">MHUMG1_01630</name>
</gene>
<dbReference type="InterPro" id="IPR001680">
    <property type="entry name" value="WD40_rpt"/>
</dbReference>
<evidence type="ECO:0000256" key="5">
    <source>
        <dbReference type="ARBA" id="ARBA00022692"/>
    </source>
</evidence>
<comment type="similarity">
    <text evidence="2">Belongs to the major facilitator superfamily.</text>
</comment>
<organism evidence="14 15">
    <name type="scientific">Metarhizium humberi</name>
    <dbReference type="NCBI Taxonomy" id="2596975"/>
    <lineage>
        <taxon>Eukaryota</taxon>
        <taxon>Fungi</taxon>
        <taxon>Dikarya</taxon>
        <taxon>Ascomycota</taxon>
        <taxon>Pezizomycotina</taxon>
        <taxon>Sordariomycetes</taxon>
        <taxon>Hypocreomycetidae</taxon>
        <taxon>Hypocreales</taxon>
        <taxon>Clavicipitaceae</taxon>
        <taxon>Metarhizium</taxon>
    </lineage>
</organism>
<feature type="repeat" description="WD" evidence="10">
    <location>
        <begin position="733"/>
        <end position="775"/>
    </location>
</feature>
<evidence type="ECO:0000256" key="8">
    <source>
        <dbReference type="ARBA" id="ARBA00023136"/>
    </source>
</evidence>
<dbReference type="Proteomes" id="UP000764110">
    <property type="component" value="Unassembled WGS sequence"/>
</dbReference>
<keyword evidence="15" id="KW-1185">Reference proteome</keyword>
<feature type="region of interest" description="Disordered" evidence="11">
    <location>
        <begin position="831"/>
        <end position="853"/>
    </location>
</feature>
<dbReference type="Gene3D" id="1.20.1250.20">
    <property type="entry name" value="MFS general substrate transporter like domains"/>
    <property type="match status" value="2"/>
</dbReference>
<dbReference type="GO" id="GO:0016226">
    <property type="term" value="P:iron-sulfur cluster assembly"/>
    <property type="evidence" value="ECO:0007669"/>
    <property type="project" value="UniProtKB-UniRule"/>
</dbReference>
<dbReference type="GO" id="GO:0012505">
    <property type="term" value="C:endomembrane system"/>
    <property type="evidence" value="ECO:0007669"/>
    <property type="project" value="UniProtKB-SubCell"/>
</dbReference>
<evidence type="ECO:0000256" key="3">
    <source>
        <dbReference type="ARBA" id="ARBA00022448"/>
    </source>
</evidence>
<evidence type="ECO:0000313" key="15">
    <source>
        <dbReference type="Proteomes" id="UP000764110"/>
    </source>
</evidence>
<dbReference type="InterPro" id="IPR036322">
    <property type="entry name" value="WD40_repeat_dom_sf"/>
</dbReference>
<name>A0A9P8SB11_9HYPO</name>
<sequence length="1013" mass="110057">MASPQLSTPVPRWTGFQDSNEDQLSHDNESAAASLLRNTEDGAEVAGDDLQDDADGCEVDNNPRREAWDNPRINMYRYCAVNLSFFVMGMHDGCIGIEEYYDINHTTVSTIFIVPFLGYVTAALSNNWIHYQVGQRGIAFLGPLFRLIGYVPIVFRPPFPLLPILFMFTGFGSGIEDSAYNAWVGNMHQTNELLGIIHGAFGLGATVAPIISSTMVAKLKMPWYSFYYIFILVVCVELSFGLWAFWGATGAAHREKLHKGGSGGGARTVTVLREPVTWLIAIFLLLYAGAEVSLGGWIPTFMMEERHADGLLAGVTATLFWLGLSLGRIVLGFVTGRVGERLAITAYLVLCIAFQLMYWLIPTTVGAMLFVSALGFFLGPLFPAAIVVATQILPAEYHISAIGFSSAIGGGGAAVLPFAVGAIAEGHGVGVLQPIILAVLVFLIGIWRGNVQFDGRSVCDFGIELQSTEYLFHRGEHLKPSIFVFTTSSPPFQLPWLDPTATVECWGSLRVPSVINLSTSPQTTLEPLESCTLKMSPAASRCSSTTATITLIQPFQPDLHERAWASIPHPSLPLIATAHAKSVTVFSLSTLSCHSNLTGGHTRSVRSVAWKPGLPPHKLCLVSGSFDATAGLWRWDGDSTAATAGAPPDENEVEITASGRKVGSADSDETSHVGDKDWEFTLVLEGHDSEIKGCAFAPSGAYLATCSRDKSVWIWEDIGASETDDEWETVAVLNEHEGDVKAVAWCPDVPGRNSRRQYSSDVLASASYDNTVRIWREDGDGEWVCVAVLEGHEGTVWGIEWEPRPKNDRFPRLLSYSADGTVRLWTLQQDPEGQEDNDGFGAGSRSSLGGIPNTMRRSLREEWTCAAVLPTAHDRDVYSVTWSKDSGLVATTGRDGKVALYKEADTPSVSVTASEGQHDNTACIDGSVMPSMSNAQPSTMAPSPTTWELLTTIPNSHGPFEVNHITWCRRYDAGSEKRGEEEMLVTTGDDGIVRSWQVRVDDAPRTGGPEQCI</sequence>
<evidence type="ECO:0000256" key="12">
    <source>
        <dbReference type="SAM" id="Phobius"/>
    </source>
</evidence>
<dbReference type="SUPFAM" id="SSF50978">
    <property type="entry name" value="WD40 repeat-like"/>
    <property type="match status" value="1"/>
</dbReference>